<dbReference type="SUPFAM" id="SSF116734">
    <property type="entry name" value="DNA methylase specificity domain"/>
    <property type="match status" value="2"/>
</dbReference>
<dbReference type="PANTHER" id="PTHR43140:SF1">
    <property type="entry name" value="TYPE I RESTRICTION ENZYME ECOKI SPECIFICITY SUBUNIT"/>
    <property type="match status" value="1"/>
</dbReference>
<organism evidence="6 7">
    <name type="scientific">Flavivirga spongiicola</name>
    <dbReference type="NCBI Taxonomy" id="421621"/>
    <lineage>
        <taxon>Bacteria</taxon>
        <taxon>Pseudomonadati</taxon>
        <taxon>Bacteroidota</taxon>
        <taxon>Flavobacteriia</taxon>
        <taxon>Flavobacteriales</taxon>
        <taxon>Flavobacteriaceae</taxon>
        <taxon>Flavivirga</taxon>
    </lineage>
</organism>
<dbReference type="EMBL" id="JAODOP010000004">
    <property type="protein sequence ID" value="MEF3833936.1"/>
    <property type="molecule type" value="Genomic_DNA"/>
</dbReference>
<dbReference type="Proteomes" id="UP001337305">
    <property type="component" value="Unassembled WGS sequence"/>
</dbReference>
<dbReference type="GO" id="GO:0004519">
    <property type="term" value="F:endonuclease activity"/>
    <property type="evidence" value="ECO:0007669"/>
    <property type="project" value="UniProtKB-KW"/>
</dbReference>
<dbReference type="InterPro" id="IPR000055">
    <property type="entry name" value="Restrct_endonuc_typeI_TRD"/>
</dbReference>
<keyword evidence="6" id="KW-0255">Endonuclease</keyword>
<evidence type="ECO:0000256" key="1">
    <source>
        <dbReference type="ARBA" id="ARBA00010923"/>
    </source>
</evidence>
<keyword evidence="7" id="KW-1185">Reference proteome</keyword>
<gene>
    <name evidence="6" type="ORF">N1F79_12405</name>
</gene>
<evidence type="ECO:0000256" key="3">
    <source>
        <dbReference type="ARBA" id="ARBA00023125"/>
    </source>
</evidence>
<evidence type="ECO:0000313" key="7">
    <source>
        <dbReference type="Proteomes" id="UP001337305"/>
    </source>
</evidence>
<keyword evidence="3" id="KW-0238">DNA-binding</keyword>
<dbReference type="InterPro" id="IPR044946">
    <property type="entry name" value="Restrct_endonuc_typeI_TRD_sf"/>
</dbReference>
<feature type="domain" description="Type I restriction modification DNA specificity" evidence="5">
    <location>
        <begin position="23"/>
        <end position="183"/>
    </location>
</feature>
<dbReference type="PANTHER" id="PTHR43140">
    <property type="entry name" value="TYPE-1 RESTRICTION ENZYME ECOKI SPECIFICITY PROTEIN"/>
    <property type="match status" value="1"/>
</dbReference>
<protein>
    <submittedName>
        <fullName evidence="6">Restriction endonuclease subunit S</fullName>
        <ecNumber evidence="6">3.1.21.-</ecNumber>
    </submittedName>
</protein>
<keyword evidence="6" id="KW-0378">Hydrolase</keyword>
<comment type="similarity">
    <text evidence="1">Belongs to the type-I restriction system S methylase family.</text>
</comment>
<keyword evidence="6" id="KW-0540">Nuclease</keyword>
<evidence type="ECO:0000256" key="2">
    <source>
        <dbReference type="ARBA" id="ARBA00022747"/>
    </source>
</evidence>
<evidence type="ECO:0000259" key="5">
    <source>
        <dbReference type="Pfam" id="PF01420"/>
    </source>
</evidence>
<sequence>MSLIHKVEDLFEERTGLVSAHQNWALIPLSDLVKIQNGFAFKSKDFNKEGDGIPLIRIRDILKGKTQTYYKGDYSNDYVVNKGDLLVGMDGDFNSDLWKGKNALLNQRVCRIFPNEKFLMKKLLYYGLPGYLNIINENTSATTVKHLSSKSIYNIPFPIPPIKEQQRIVKKLDTFFTQLEEIKIRLDKIPDLLKNFRQAVLSKAVTGKLTEGWRKDKTLENANDWRKKIIEERKKLGLPKRTPGLVFENVSQPYQVPKIWSFGYLQNFGEFTRGKSKHRPRNDQRLFGGNYPFIQTGDVARSNGLIENHTQTYSEFGLSQSRLFPKGTLCITIAANIAETGILDFDSCFPDSVVGYLPYKGMYSSKFAMYYLRTIQRDLEHYAPATAQKNINLGILFKIAFPVPPKLEQDEIVKRVDNLFSKANAIEKEYETLIKKIDYLPQAILQKAFKGELVEQLPTDGDAKGLLEEIKKLKKEGEKTTKKKPKKSEKKQLIGKSESKTTTSGTLTSKEIILKGTDAVFEHLKKKFTHNKFTFEEIQIPSNYSYDEFRLLLFRLLDHQKSNINECKLKMIYDGDILYFQIPK</sequence>
<dbReference type="EC" id="3.1.21.-" evidence="6"/>
<feature type="region of interest" description="Disordered" evidence="4">
    <location>
        <begin position="477"/>
        <end position="503"/>
    </location>
</feature>
<feature type="domain" description="Type I restriction modification DNA specificity" evidence="5">
    <location>
        <begin position="260"/>
        <end position="434"/>
    </location>
</feature>
<dbReference type="CDD" id="cd17282">
    <property type="entry name" value="RMtype1_S_Eco16444ORF1681_TRD1-CR1_like"/>
    <property type="match status" value="1"/>
</dbReference>
<name>A0ABU7XU74_9FLAO</name>
<dbReference type="Gene3D" id="3.90.220.20">
    <property type="entry name" value="DNA methylase specificity domains"/>
    <property type="match status" value="2"/>
</dbReference>
<dbReference type="InterPro" id="IPR051212">
    <property type="entry name" value="Type-I_RE_S_subunit"/>
</dbReference>
<dbReference type="CDD" id="cd17257">
    <property type="entry name" value="RMtype1_S_EcoBI-TRD1-CR1_like"/>
    <property type="match status" value="1"/>
</dbReference>
<dbReference type="GO" id="GO:0016787">
    <property type="term" value="F:hydrolase activity"/>
    <property type="evidence" value="ECO:0007669"/>
    <property type="project" value="UniProtKB-KW"/>
</dbReference>
<evidence type="ECO:0000256" key="4">
    <source>
        <dbReference type="SAM" id="MobiDB-lite"/>
    </source>
</evidence>
<evidence type="ECO:0000313" key="6">
    <source>
        <dbReference type="EMBL" id="MEF3833936.1"/>
    </source>
</evidence>
<comment type="caution">
    <text evidence="6">The sequence shown here is derived from an EMBL/GenBank/DDBJ whole genome shotgun (WGS) entry which is preliminary data.</text>
</comment>
<reference evidence="6 7" key="1">
    <citation type="submission" date="2022-09" db="EMBL/GenBank/DDBJ databases">
        <title>Genome sequencing of Flavivirga sp. MEBiC05379.</title>
        <authorList>
            <person name="Oh H.-M."/>
            <person name="Kwon K.K."/>
            <person name="Park M.J."/>
            <person name="Yang S.-H."/>
        </authorList>
    </citation>
    <scope>NUCLEOTIDE SEQUENCE [LARGE SCALE GENOMIC DNA]</scope>
    <source>
        <strain evidence="6 7">MEBiC05379</strain>
    </source>
</reference>
<dbReference type="RefSeq" id="WP_303306275.1">
    <property type="nucleotide sequence ID" value="NZ_JAODOP010000004.1"/>
</dbReference>
<dbReference type="Pfam" id="PF01420">
    <property type="entry name" value="Methylase_S"/>
    <property type="match status" value="2"/>
</dbReference>
<accession>A0ABU7XU74</accession>
<keyword evidence="2" id="KW-0680">Restriction system</keyword>
<proteinExistence type="inferred from homology"/>